<dbReference type="EMBL" id="AM920432">
    <property type="protein sequence ID" value="CAP79373.1"/>
    <property type="molecule type" value="Genomic_DNA"/>
</dbReference>
<dbReference type="AlphaFoldDB" id="B6HB06"/>
<protein>
    <submittedName>
        <fullName evidence="2">Uncharacterized protein</fullName>
    </submittedName>
</protein>
<accession>B6HB06</accession>
<feature type="compositionally biased region" description="Polar residues" evidence="1">
    <location>
        <begin position="152"/>
        <end position="167"/>
    </location>
</feature>
<sequence length="268" mass="28580">MSPETSSARDGTGNGRPTELASSVRSSRPQPGGQLQTSSASRRRPASANTDQPPSHRLRQDPPFPWHVSPAQPAILTSVANIWAGVQDLMLKVQGASPPGLRGRVAGKMKYSRNEGPLDALVRPIRVQSSDAETRHIHTGTESSAGRELATIRNSSPNDPSRSQLRQRSVGPQGRSVERSVENGPRRSARLGAHLPRGPSTSAPPRRTLANSDAGYIDSGNQYVDPGKLKSISGSCISPGKYTLAPGAFTNLQENQDLLLGSCLYIPD</sequence>
<dbReference type="HOGENOM" id="CLU_1038654_0_0_1"/>
<proteinExistence type="predicted"/>
<feature type="region of interest" description="Disordered" evidence="1">
    <location>
        <begin position="124"/>
        <end position="217"/>
    </location>
</feature>
<feature type="region of interest" description="Disordered" evidence="1">
    <location>
        <begin position="1"/>
        <end position="70"/>
    </location>
</feature>
<evidence type="ECO:0000256" key="1">
    <source>
        <dbReference type="SAM" id="MobiDB-lite"/>
    </source>
</evidence>
<organism evidence="2 3">
    <name type="scientific">Penicillium rubens (strain ATCC 28089 / DSM 1075 / NRRL 1951 / Wisconsin 54-1255)</name>
    <name type="common">Penicillium chrysogenum</name>
    <dbReference type="NCBI Taxonomy" id="500485"/>
    <lineage>
        <taxon>Eukaryota</taxon>
        <taxon>Fungi</taxon>
        <taxon>Dikarya</taxon>
        <taxon>Ascomycota</taxon>
        <taxon>Pezizomycotina</taxon>
        <taxon>Eurotiomycetes</taxon>
        <taxon>Eurotiomycetidae</taxon>
        <taxon>Eurotiales</taxon>
        <taxon>Aspergillaceae</taxon>
        <taxon>Penicillium</taxon>
        <taxon>Penicillium chrysogenum species complex</taxon>
    </lineage>
</organism>
<feature type="compositionally biased region" description="Polar residues" evidence="1">
    <location>
        <begin position="20"/>
        <end position="37"/>
    </location>
</feature>
<reference evidence="2 3" key="1">
    <citation type="journal article" date="2008" name="Nat. Biotechnol.">
        <title>Genome sequencing and analysis of the filamentous fungus Penicillium chrysogenum.</title>
        <authorList>
            <person name="van den Berg M.A."/>
            <person name="Albang R."/>
            <person name="Albermann K."/>
            <person name="Badger J.H."/>
            <person name="Daran J.-M."/>
            <person name="Driessen A.J.M."/>
            <person name="Garcia-Estrada C."/>
            <person name="Fedorova N.D."/>
            <person name="Harris D.M."/>
            <person name="Heijne W.H.M."/>
            <person name="Joardar V.S."/>
            <person name="Kiel J.A.K.W."/>
            <person name="Kovalchuk A."/>
            <person name="Martin J.F."/>
            <person name="Nierman W.C."/>
            <person name="Nijland J.G."/>
            <person name="Pronk J.T."/>
            <person name="Roubos J.A."/>
            <person name="van der Klei I.J."/>
            <person name="van Peij N.N.M.E."/>
            <person name="Veenhuis M."/>
            <person name="von Doehren H."/>
            <person name="Wagner C."/>
            <person name="Wortman J.R."/>
            <person name="Bovenberg R.A.L."/>
        </authorList>
    </citation>
    <scope>NUCLEOTIDE SEQUENCE [LARGE SCALE GENOMIC DNA]</scope>
    <source>
        <strain evidence="3">ATCC 28089 / DSM 1075 / NRRL 1951 / Wisconsin 54-1255</strain>
    </source>
</reference>
<dbReference type="VEuPathDB" id="FungiDB:PCH_Pc17g00860"/>
<feature type="compositionally biased region" description="Basic and acidic residues" evidence="1">
    <location>
        <begin position="176"/>
        <end position="185"/>
    </location>
</feature>
<dbReference type="Proteomes" id="UP000000724">
    <property type="component" value="Contig Pc00c17"/>
</dbReference>
<gene>
    <name evidence="2" type="ORF">Pc17g00860</name>
    <name evidence="2" type="ORF">PCH_Pc17g00860</name>
</gene>
<dbReference type="eggNOG" id="ENOG502RPRW">
    <property type="taxonomic scope" value="Eukaryota"/>
</dbReference>
<name>B6HB06_PENRW</name>
<evidence type="ECO:0000313" key="3">
    <source>
        <dbReference type="Proteomes" id="UP000000724"/>
    </source>
</evidence>
<evidence type="ECO:0000313" key="2">
    <source>
        <dbReference type="EMBL" id="CAP79373.1"/>
    </source>
</evidence>
<keyword evidence="3" id="KW-1185">Reference proteome</keyword>